<protein>
    <submittedName>
        <fullName evidence="3">Uncharacterized protein</fullName>
    </submittedName>
</protein>
<dbReference type="Proteomes" id="UP000494106">
    <property type="component" value="Unassembled WGS sequence"/>
</dbReference>
<keyword evidence="4" id="KW-1185">Reference proteome</keyword>
<accession>A0A8S1BLN9</accession>
<evidence type="ECO:0000313" key="3">
    <source>
        <dbReference type="EMBL" id="CAB3260496.1"/>
    </source>
</evidence>
<reference evidence="4 5" key="1">
    <citation type="submission" date="2020-04" db="EMBL/GenBank/DDBJ databases">
        <authorList>
            <person name="Wallbank WR R."/>
            <person name="Pardo Diaz C."/>
            <person name="Kozak K."/>
            <person name="Martin S."/>
            <person name="Jiggins C."/>
            <person name="Moest M."/>
            <person name="Warren A I."/>
            <person name="Byers J.R.P. K."/>
            <person name="Montejo-Kovacevich G."/>
            <person name="Yen C E."/>
        </authorList>
    </citation>
    <scope>NUCLEOTIDE SEQUENCE [LARGE SCALE GENOMIC DNA]</scope>
</reference>
<feature type="compositionally biased region" description="Polar residues" evidence="1">
    <location>
        <begin position="99"/>
        <end position="108"/>
    </location>
</feature>
<dbReference type="EMBL" id="CADEBC010000522">
    <property type="protein sequence ID" value="CAB3244970.1"/>
    <property type="molecule type" value="Genomic_DNA"/>
</dbReference>
<gene>
    <name evidence="2" type="ORF">APLA_LOCUS10239</name>
    <name evidence="3" type="ORF">APLA_LOCUS16997</name>
</gene>
<dbReference type="OrthoDB" id="2020542at2759"/>
<feature type="compositionally biased region" description="Basic and acidic residues" evidence="1">
    <location>
        <begin position="110"/>
        <end position="122"/>
    </location>
</feature>
<comment type="caution">
    <text evidence="3">The sequence shown here is derived from an EMBL/GenBank/DDBJ whole genome shotgun (WGS) entry which is preliminary data.</text>
</comment>
<proteinExistence type="predicted"/>
<dbReference type="EMBL" id="CADEBD010000857">
    <property type="protein sequence ID" value="CAB3260496.1"/>
    <property type="molecule type" value="Genomic_DNA"/>
</dbReference>
<evidence type="ECO:0000313" key="2">
    <source>
        <dbReference type="EMBL" id="CAB3244970.1"/>
    </source>
</evidence>
<dbReference type="AlphaFoldDB" id="A0A8S1BLN9"/>
<feature type="compositionally biased region" description="Polar residues" evidence="1">
    <location>
        <begin position="124"/>
        <end position="133"/>
    </location>
</feature>
<evidence type="ECO:0000256" key="1">
    <source>
        <dbReference type="SAM" id="MobiDB-lite"/>
    </source>
</evidence>
<dbReference type="Proteomes" id="UP000494256">
    <property type="component" value="Unassembled WGS sequence"/>
</dbReference>
<sequence>MGSHQKDIEMSPVKPEASPSVAVELLNAPVTDEEDVIIGRFRKISSAKSMAATNGNIQYPTDMPSKCEDIEAGIQFRMKETGERDRLLPENALNGQGVIMTNSPNVGKSSFRDVEKPSRFKDQPSATRFQVSN</sequence>
<feature type="region of interest" description="Disordered" evidence="1">
    <location>
        <begin position="96"/>
        <end position="133"/>
    </location>
</feature>
<organism evidence="3 5">
    <name type="scientific">Arctia plantaginis</name>
    <name type="common">Wood tiger moth</name>
    <name type="synonym">Phalaena plantaginis</name>
    <dbReference type="NCBI Taxonomy" id="874455"/>
    <lineage>
        <taxon>Eukaryota</taxon>
        <taxon>Metazoa</taxon>
        <taxon>Ecdysozoa</taxon>
        <taxon>Arthropoda</taxon>
        <taxon>Hexapoda</taxon>
        <taxon>Insecta</taxon>
        <taxon>Pterygota</taxon>
        <taxon>Neoptera</taxon>
        <taxon>Endopterygota</taxon>
        <taxon>Lepidoptera</taxon>
        <taxon>Glossata</taxon>
        <taxon>Ditrysia</taxon>
        <taxon>Noctuoidea</taxon>
        <taxon>Erebidae</taxon>
        <taxon>Arctiinae</taxon>
        <taxon>Arctia</taxon>
    </lineage>
</organism>
<name>A0A8S1BLN9_ARCPL</name>
<evidence type="ECO:0000313" key="5">
    <source>
        <dbReference type="Proteomes" id="UP000494256"/>
    </source>
</evidence>
<evidence type="ECO:0000313" key="4">
    <source>
        <dbReference type="Proteomes" id="UP000494106"/>
    </source>
</evidence>